<dbReference type="EMBL" id="CM044706">
    <property type="protein sequence ID" value="KAI5656813.1"/>
    <property type="molecule type" value="Genomic_DNA"/>
</dbReference>
<gene>
    <name evidence="1" type="ORF">M9H77_25606</name>
</gene>
<organism evidence="1 2">
    <name type="scientific">Catharanthus roseus</name>
    <name type="common">Madagascar periwinkle</name>
    <name type="synonym">Vinca rosea</name>
    <dbReference type="NCBI Taxonomy" id="4058"/>
    <lineage>
        <taxon>Eukaryota</taxon>
        <taxon>Viridiplantae</taxon>
        <taxon>Streptophyta</taxon>
        <taxon>Embryophyta</taxon>
        <taxon>Tracheophyta</taxon>
        <taxon>Spermatophyta</taxon>
        <taxon>Magnoliopsida</taxon>
        <taxon>eudicotyledons</taxon>
        <taxon>Gunneridae</taxon>
        <taxon>Pentapetalae</taxon>
        <taxon>asterids</taxon>
        <taxon>lamiids</taxon>
        <taxon>Gentianales</taxon>
        <taxon>Apocynaceae</taxon>
        <taxon>Rauvolfioideae</taxon>
        <taxon>Vinceae</taxon>
        <taxon>Catharanthinae</taxon>
        <taxon>Catharanthus</taxon>
    </lineage>
</organism>
<sequence length="361" mass="39739">MVRPVLKALISQSSKTLKKNNSSSSKSFFTLCSASQPSIYYNPRIINNPFLLHQHHFNFRPHFLFPLSSTLGPLFFSSPPWKLSQSATPLLLCDVVSINLPKVRSALYLPYTLGLQSSRKLLKKEAEKHNSNDDNAREYIASKLTAAGTRSGGAVRVADSYLNIPNFISFTRLLSGPLLGWMIVQEMYLPSFVGLAISGATDWLDGYMARKMGINSVVGSYLDPLADKVLIGFVALAMVDRGLLHPGLVSLVVLRDVALIGGAVYKRGGSLNWQWKSWSDFFNLDGTQPEKIKPLLISKVNTVLQLVLVAAALLQPEFGNEETRSFITYLSWLVAFTTIGSTAAYGAHHLKNGSTSMSRPI</sequence>
<protein>
    <submittedName>
        <fullName evidence="1">Uncharacterized protein</fullName>
    </submittedName>
</protein>
<reference evidence="2" key="1">
    <citation type="journal article" date="2023" name="Nat. Plants">
        <title>Single-cell RNA sequencing provides a high-resolution roadmap for understanding the multicellular compartmentation of specialized metabolism.</title>
        <authorList>
            <person name="Sun S."/>
            <person name="Shen X."/>
            <person name="Li Y."/>
            <person name="Li Y."/>
            <person name="Wang S."/>
            <person name="Li R."/>
            <person name="Zhang H."/>
            <person name="Shen G."/>
            <person name="Guo B."/>
            <person name="Wei J."/>
            <person name="Xu J."/>
            <person name="St-Pierre B."/>
            <person name="Chen S."/>
            <person name="Sun C."/>
        </authorList>
    </citation>
    <scope>NUCLEOTIDE SEQUENCE [LARGE SCALE GENOMIC DNA]</scope>
</reference>
<name>A0ACC0ABL5_CATRO</name>
<dbReference type="Proteomes" id="UP001060085">
    <property type="component" value="Linkage Group LG06"/>
</dbReference>
<evidence type="ECO:0000313" key="2">
    <source>
        <dbReference type="Proteomes" id="UP001060085"/>
    </source>
</evidence>
<proteinExistence type="predicted"/>
<accession>A0ACC0ABL5</accession>
<keyword evidence="2" id="KW-1185">Reference proteome</keyword>
<evidence type="ECO:0000313" key="1">
    <source>
        <dbReference type="EMBL" id="KAI5656813.1"/>
    </source>
</evidence>
<comment type="caution">
    <text evidence="1">The sequence shown here is derived from an EMBL/GenBank/DDBJ whole genome shotgun (WGS) entry which is preliminary data.</text>
</comment>